<feature type="region of interest" description="Disordered" evidence="6">
    <location>
        <begin position="308"/>
        <end position="339"/>
    </location>
</feature>
<dbReference type="GO" id="GO:0010468">
    <property type="term" value="P:regulation of gene expression"/>
    <property type="evidence" value="ECO:0007669"/>
    <property type="project" value="UniProtKB-ARBA"/>
</dbReference>
<feature type="compositionally biased region" description="Low complexity" evidence="6">
    <location>
        <begin position="100"/>
        <end position="121"/>
    </location>
</feature>
<dbReference type="AlphaFoldDB" id="A0A8H7NWS1"/>
<gene>
    <name evidence="7" type="ORF">IEO21_08181</name>
</gene>
<dbReference type="SMART" id="SM01401">
    <property type="entry name" value="Sds3"/>
    <property type="match status" value="1"/>
</dbReference>
<feature type="compositionally biased region" description="Low complexity" evidence="6">
    <location>
        <begin position="549"/>
        <end position="570"/>
    </location>
</feature>
<evidence type="ECO:0000256" key="1">
    <source>
        <dbReference type="ARBA" id="ARBA00004123"/>
    </source>
</evidence>
<evidence type="ECO:0000256" key="3">
    <source>
        <dbReference type="ARBA" id="ARBA00023015"/>
    </source>
</evidence>
<evidence type="ECO:0000313" key="7">
    <source>
        <dbReference type="EMBL" id="KAF9807540.1"/>
    </source>
</evidence>
<feature type="compositionally biased region" description="Low complexity" evidence="6">
    <location>
        <begin position="522"/>
        <end position="532"/>
    </location>
</feature>
<feature type="compositionally biased region" description="Basic and acidic residues" evidence="6">
    <location>
        <begin position="313"/>
        <end position="331"/>
    </location>
</feature>
<feature type="compositionally biased region" description="Basic and acidic residues" evidence="6">
    <location>
        <begin position="499"/>
        <end position="510"/>
    </location>
</feature>
<feature type="region of interest" description="Disordered" evidence="6">
    <location>
        <begin position="76"/>
        <end position="195"/>
    </location>
</feature>
<feature type="compositionally biased region" description="Low complexity" evidence="6">
    <location>
        <begin position="630"/>
        <end position="645"/>
    </location>
</feature>
<protein>
    <submittedName>
        <fullName evidence="7">Uncharacterized protein</fullName>
    </submittedName>
</protein>
<feature type="region of interest" description="Disordered" evidence="6">
    <location>
        <begin position="434"/>
        <end position="783"/>
    </location>
</feature>
<reference evidence="7" key="2">
    <citation type="journal article" name="Front. Microbiol.">
        <title>Degradative Capacity of Two Strains of Rhodonia placenta: From Phenotype to Genotype.</title>
        <authorList>
            <person name="Kolle M."/>
            <person name="Horta M.A.C."/>
            <person name="Nowrousian M."/>
            <person name="Ohm R.A."/>
            <person name="Benz J.P."/>
            <person name="Pilgard A."/>
        </authorList>
    </citation>
    <scope>NUCLEOTIDE SEQUENCE</scope>
    <source>
        <strain evidence="7">FPRL280</strain>
    </source>
</reference>
<dbReference type="GO" id="GO:0005654">
    <property type="term" value="C:nucleoplasm"/>
    <property type="evidence" value="ECO:0007669"/>
    <property type="project" value="UniProtKB-ARBA"/>
</dbReference>
<feature type="compositionally biased region" description="Basic residues" evidence="6">
    <location>
        <begin position="143"/>
        <end position="159"/>
    </location>
</feature>
<evidence type="ECO:0000256" key="6">
    <source>
        <dbReference type="SAM" id="MobiDB-lite"/>
    </source>
</evidence>
<dbReference type="PANTHER" id="PTHR21964">
    <property type="entry name" value="BREAST CANCER METASTASIS-SUPPRESSOR 1"/>
    <property type="match status" value="1"/>
</dbReference>
<evidence type="ECO:0000256" key="5">
    <source>
        <dbReference type="ARBA" id="ARBA00023242"/>
    </source>
</evidence>
<feature type="compositionally biased region" description="Acidic residues" evidence="6">
    <location>
        <begin position="1"/>
        <end position="36"/>
    </location>
</feature>
<dbReference type="EMBL" id="JADOXO010000271">
    <property type="protein sequence ID" value="KAF9807540.1"/>
    <property type="molecule type" value="Genomic_DNA"/>
</dbReference>
<keyword evidence="2" id="KW-0678">Repressor</keyword>
<evidence type="ECO:0000256" key="2">
    <source>
        <dbReference type="ARBA" id="ARBA00022491"/>
    </source>
</evidence>
<dbReference type="InterPro" id="IPR013907">
    <property type="entry name" value="Sds3"/>
</dbReference>
<sequence length="917" mass="99030">MEEEEDDDQEQRGEADEEAADDDVPAIESDGDDNDDTGAPVADELTIPLVGALPALEETTDLMDVDDAIPTLPLVASNPVIPAGSSITAGSTVVQPPSPSSSGTSGSPSSSRSASPAPDADAPSDNEVEREPEPKAAASRTSTRNKRRTRTRASRKRKADTRQDAENDADVDLVHTADPGEGDGADAEDVEADSPELELELESDLQPAHRAEALDVLATIELKFAMLRERIYVEKMENLAWEEALVAEGTHPEMLHLHSELLKRRDKRLELAARRRDYEVANVTKRRKLDEDCTWSWWKTEMISETNRKRRKLERERRALERPQPERRIPEPPHIVGTPPTLREIVKAYPFSAASHAQISRHKGRGSSNTLVYPNLTTLSPTEVAHDLDFMIQNRRLAVGFDPHRQVMVNPAMGAPVGYDYPPNMPNMQLIDGPVQGNRFGPPPSAFPHQHPQHYSQVQGPQSMMQGFPGQGPRPPHHHSAPAGSLPILHPSQMPMEPDAVHAHRPDSRSAHPGLHMQQAYGSGPSTSGPGPLMRRSISPVPVQTLSNGSGPSMPMGIGPAPMPPGFAGSKANGWVGVGQPGPNSIPAGMKEPRRPSSVAEGRERDKERERYMEGHPNGPSNLSNGGQGPPMSSMSTSSTAGPNSMGSPPTPRDLEPRRLHPSAEVVEMASDTSRQAGPSQHMWKSNDGLPLVDIRDRGKQPLGPPVGPHERLMTPFGTPAQAGPSTFPGSPRNVHGPPVAPASAVSSRRGSFSIAEENGFPRPVSSSSQGHPPPSHPSGSAHLVPRTYALAHPSKPTDPERASTTSATASHLHGSFIIACSPDDSDKERSEYEAIRPYTSIAGTDEAVSHPSSVCQPACLRTARERRCGDISLLNTAKQCLSLCCDRDCLRNAGFERPSQLRVPKGYIILQCHFLG</sequence>
<keyword evidence="4" id="KW-0804">Transcription</keyword>
<organism evidence="7 8">
    <name type="scientific">Rhodonia placenta</name>
    <dbReference type="NCBI Taxonomy" id="104341"/>
    <lineage>
        <taxon>Eukaryota</taxon>
        <taxon>Fungi</taxon>
        <taxon>Dikarya</taxon>
        <taxon>Basidiomycota</taxon>
        <taxon>Agaricomycotina</taxon>
        <taxon>Agaricomycetes</taxon>
        <taxon>Polyporales</taxon>
        <taxon>Adustoporiaceae</taxon>
        <taxon>Rhodonia</taxon>
    </lineage>
</organism>
<evidence type="ECO:0000313" key="8">
    <source>
        <dbReference type="Proteomes" id="UP000639403"/>
    </source>
</evidence>
<reference evidence="7" key="1">
    <citation type="submission" date="2020-11" db="EMBL/GenBank/DDBJ databases">
        <authorList>
            <person name="Koelle M."/>
            <person name="Horta M.A.C."/>
            <person name="Nowrousian M."/>
            <person name="Ohm R.A."/>
            <person name="Benz P."/>
            <person name="Pilgard A."/>
        </authorList>
    </citation>
    <scope>NUCLEOTIDE SEQUENCE</scope>
    <source>
        <strain evidence="7">FPRL280</strain>
    </source>
</reference>
<dbReference type="Proteomes" id="UP000639403">
    <property type="component" value="Unassembled WGS sequence"/>
</dbReference>
<feature type="compositionally biased region" description="Basic and acidic residues" evidence="6">
    <location>
        <begin position="591"/>
        <end position="614"/>
    </location>
</feature>
<feature type="compositionally biased region" description="Polar residues" evidence="6">
    <location>
        <begin position="85"/>
        <end position="95"/>
    </location>
</feature>
<comment type="subcellular location">
    <subcellularLocation>
        <location evidence="1">Nucleus</location>
    </subcellularLocation>
</comment>
<feature type="compositionally biased region" description="Polar residues" evidence="6">
    <location>
        <begin position="453"/>
        <end position="465"/>
    </location>
</feature>
<name>A0A8H7NWS1_9APHY</name>
<accession>A0A8H7NWS1</accession>
<comment type="caution">
    <text evidence="7">The sequence shown here is derived from an EMBL/GenBank/DDBJ whole genome shotgun (WGS) entry which is preliminary data.</text>
</comment>
<evidence type="ECO:0000256" key="4">
    <source>
        <dbReference type="ARBA" id="ARBA00023163"/>
    </source>
</evidence>
<dbReference type="Pfam" id="PF08598">
    <property type="entry name" value="Sds3"/>
    <property type="match status" value="1"/>
</dbReference>
<keyword evidence="3" id="KW-0805">Transcription regulation</keyword>
<feature type="compositionally biased region" description="Acidic residues" evidence="6">
    <location>
        <begin position="180"/>
        <end position="195"/>
    </location>
</feature>
<proteinExistence type="predicted"/>
<feature type="region of interest" description="Disordered" evidence="6">
    <location>
        <begin position="1"/>
        <end position="45"/>
    </location>
</feature>
<keyword evidence="5" id="KW-0539">Nucleus</keyword>